<reference evidence="4 5" key="1">
    <citation type="submission" date="2020-01" db="EMBL/GenBank/DDBJ databases">
        <authorList>
            <person name="Deng T."/>
        </authorList>
    </citation>
    <scope>NUCLEOTIDE SEQUENCE [LARGE SCALE GENOMIC DNA]</scope>
    <source>
        <strain evidence="4 5">5221</strain>
    </source>
</reference>
<feature type="transmembrane region" description="Helical" evidence="2">
    <location>
        <begin position="38"/>
        <end position="58"/>
    </location>
</feature>
<dbReference type="InterPro" id="IPR050491">
    <property type="entry name" value="AmpC-like"/>
</dbReference>
<dbReference type="GO" id="GO:0016787">
    <property type="term" value="F:hydrolase activity"/>
    <property type="evidence" value="ECO:0007669"/>
    <property type="project" value="UniProtKB-KW"/>
</dbReference>
<gene>
    <name evidence="4" type="ORF">GSY69_05030</name>
</gene>
<accession>A0A6N9H5K0</accession>
<dbReference type="PROSITE" id="PS51318">
    <property type="entry name" value="TAT"/>
    <property type="match status" value="1"/>
</dbReference>
<keyword evidence="4" id="KW-0378">Hydrolase</keyword>
<proteinExistence type="predicted"/>
<dbReference type="PANTHER" id="PTHR46825:SF9">
    <property type="entry name" value="BETA-LACTAMASE-RELATED DOMAIN-CONTAINING PROTEIN"/>
    <property type="match status" value="1"/>
</dbReference>
<dbReference type="EMBL" id="WWEQ01000014">
    <property type="protein sequence ID" value="MYM19348.1"/>
    <property type="molecule type" value="Genomic_DNA"/>
</dbReference>
<evidence type="ECO:0000256" key="2">
    <source>
        <dbReference type="SAM" id="Phobius"/>
    </source>
</evidence>
<dbReference type="Proteomes" id="UP000469215">
    <property type="component" value="Unassembled WGS sequence"/>
</dbReference>
<dbReference type="AlphaFoldDB" id="A0A6N9H5K0"/>
<sequence length="382" mass="39506">MSTPAAQPQPPGPPQGPAPLERPAPPPRLRALLRSRRGMLAAALALALVAACALAFPWPRGFRGAPAGDESLARSVQAALPAGYRHSGAFALVKDGSSPRFGGFGADEHTVFEIGSVTKTFTAALFADAVRRGEVRAAQRLGSIFPELRDAPAGELTLEQLAEQQTGFPRRADAAPLGQLPRTLARLDPCTKDLAGVLAHAARTEPDPGHYAYSNLGVALLGQAVARAAHTDYPALVRARLLEPLGMTETTVPMRPADLPAGSPHGYTAAGLPAGPWTLGALAPAGSIRSTAHDMALWVAAMADGTAPGAAAAKERADADDGAKIGYVWMHTDGLTWHNGATGGYRSWAGFDAHGRGLVVLTDSAVSVDEAADALREEGADS</sequence>
<dbReference type="PANTHER" id="PTHR46825">
    <property type="entry name" value="D-ALANYL-D-ALANINE-CARBOXYPEPTIDASE/ENDOPEPTIDASE AMPH"/>
    <property type="match status" value="1"/>
</dbReference>
<feature type="region of interest" description="Disordered" evidence="1">
    <location>
        <begin position="1"/>
        <end position="26"/>
    </location>
</feature>
<keyword evidence="2" id="KW-1133">Transmembrane helix</keyword>
<keyword evidence="2" id="KW-0472">Membrane</keyword>
<keyword evidence="2" id="KW-0812">Transmembrane</keyword>
<dbReference type="RefSeq" id="WP_160952778.1">
    <property type="nucleotide sequence ID" value="NZ_WWEQ01000014.1"/>
</dbReference>
<dbReference type="InterPro" id="IPR012338">
    <property type="entry name" value="Beta-lactam/transpept-like"/>
</dbReference>
<comment type="caution">
    <text evidence="4">The sequence shown here is derived from an EMBL/GenBank/DDBJ whole genome shotgun (WGS) entry which is preliminary data.</text>
</comment>
<evidence type="ECO:0000313" key="5">
    <source>
        <dbReference type="Proteomes" id="UP000469215"/>
    </source>
</evidence>
<evidence type="ECO:0000256" key="1">
    <source>
        <dbReference type="SAM" id="MobiDB-lite"/>
    </source>
</evidence>
<evidence type="ECO:0000313" key="4">
    <source>
        <dbReference type="EMBL" id="MYM19348.1"/>
    </source>
</evidence>
<dbReference type="SUPFAM" id="SSF56601">
    <property type="entry name" value="beta-lactamase/transpeptidase-like"/>
    <property type="match status" value="1"/>
</dbReference>
<dbReference type="InterPro" id="IPR006311">
    <property type="entry name" value="TAT_signal"/>
</dbReference>
<dbReference type="InterPro" id="IPR001466">
    <property type="entry name" value="Beta-lactam-related"/>
</dbReference>
<dbReference type="Gene3D" id="3.40.710.10">
    <property type="entry name" value="DD-peptidase/beta-lactamase superfamily"/>
    <property type="match status" value="1"/>
</dbReference>
<keyword evidence="5" id="KW-1185">Reference proteome</keyword>
<evidence type="ECO:0000259" key="3">
    <source>
        <dbReference type="Pfam" id="PF00144"/>
    </source>
</evidence>
<dbReference type="Pfam" id="PF00144">
    <property type="entry name" value="Beta-lactamase"/>
    <property type="match status" value="1"/>
</dbReference>
<protein>
    <submittedName>
        <fullName evidence="4">Serine hydrolase</fullName>
    </submittedName>
</protein>
<feature type="compositionally biased region" description="Pro residues" evidence="1">
    <location>
        <begin position="7"/>
        <end position="26"/>
    </location>
</feature>
<feature type="domain" description="Beta-lactamase-related" evidence="3">
    <location>
        <begin position="81"/>
        <end position="374"/>
    </location>
</feature>
<name>A0A6N9H5K0_9MICO</name>
<organism evidence="4 5">
    <name type="scientific">Brevibacterium rongguiense</name>
    <dbReference type="NCBI Taxonomy" id="2695267"/>
    <lineage>
        <taxon>Bacteria</taxon>
        <taxon>Bacillati</taxon>
        <taxon>Actinomycetota</taxon>
        <taxon>Actinomycetes</taxon>
        <taxon>Micrococcales</taxon>
        <taxon>Brevibacteriaceae</taxon>
        <taxon>Brevibacterium</taxon>
    </lineage>
</organism>